<keyword evidence="3" id="KW-0732">Signal</keyword>
<dbReference type="InterPro" id="IPR017946">
    <property type="entry name" value="PLC-like_Pdiesterase_TIM-brl"/>
</dbReference>
<name>A0ABN3NAG6_9ACTN</name>
<evidence type="ECO:0000256" key="4">
    <source>
        <dbReference type="ARBA" id="ARBA00022798"/>
    </source>
</evidence>
<dbReference type="Pfam" id="PF03009">
    <property type="entry name" value="GDPD"/>
    <property type="match status" value="1"/>
</dbReference>
<dbReference type="Gene3D" id="3.20.20.190">
    <property type="entry name" value="Phosphatidylinositol (PI) phosphodiesterase"/>
    <property type="match status" value="1"/>
</dbReference>
<protein>
    <recommendedName>
        <fullName evidence="2">glycerophosphodiester phosphodiesterase</fullName>
        <ecNumber evidence="2">3.1.4.46</ecNumber>
    </recommendedName>
</protein>
<evidence type="ECO:0000259" key="8">
    <source>
        <dbReference type="PROSITE" id="PS51704"/>
    </source>
</evidence>
<dbReference type="PROSITE" id="PS51704">
    <property type="entry name" value="GP_PDE"/>
    <property type="match status" value="1"/>
</dbReference>
<evidence type="ECO:0000256" key="1">
    <source>
        <dbReference type="ARBA" id="ARBA00007277"/>
    </source>
</evidence>
<keyword evidence="4" id="KW-0319">Glycerol metabolism</keyword>
<gene>
    <name evidence="9" type="ORF">GCM10010201_09680</name>
</gene>
<dbReference type="EMBL" id="BAAARY010000003">
    <property type="protein sequence ID" value="GAA2515386.1"/>
    <property type="molecule type" value="Genomic_DNA"/>
</dbReference>
<evidence type="ECO:0000256" key="7">
    <source>
        <dbReference type="SAM" id="MobiDB-lite"/>
    </source>
</evidence>
<evidence type="ECO:0000256" key="2">
    <source>
        <dbReference type="ARBA" id="ARBA00012247"/>
    </source>
</evidence>
<evidence type="ECO:0000313" key="10">
    <source>
        <dbReference type="Proteomes" id="UP001499978"/>
    </source>
</evidence>
<evidence type="ECO:0000256" key="5">
    <source>
        <dbReference type="ARBA" id="ARBA00022801"/>
    </source>
</evidence>
<keyword evidence="5" id="KW-0378">Hydrolase</keyword>
<dbReference type="SUPFAM" id="SSF51695">
    <property type="entry name" value="PLC-like phosphodiesterases"/>
    <property type="match status" value="1"/>
</dbReference>
<feature type="region of interest" description="Disordered" evidence="7">
    <location>
        <begin position="241"/>
        <end position="303"/>
    </location>
</feature>
<organism evidence="9 10">
    <name type="scientific">Pilimelia columellifera subsp. columellifera</name>
    <dbReference type="NCBI Taxonomy" id="706583"/>
    <lineage>
        <taxon>Bacteria</taxon>
        <taxon>Bacillati</taxon>
        <taxon>Actinomycetota</taxon>
        <taxon>Actinomycetes</taxon>
        <taxon>Micromonosporales</taxon>
        <taxon>Micromonosporaceae</taxon>
        <taxon>Pilimelia</taxon>
    </lineage>
</organism>
<evidence type="ECO:0000256" key="3">
    <source>
        <dbReference type="ARBA" id="ARBA00022729"/>
    </source>
</evidence>
<dbReference type="InterPro" id="IPR030395">
    <property type="entry name" value="GP_PDE_dom"/>
</dbReference>
<proteinExistence type="inferred from homology"/>
<comment type="similarity">
    <text evidence="1">Belongs to the glycerophosphoryl diester phosphodiesterase family.</text>
</comment>
<accession>A0ABN3NAG6</accession>
<dbReference type="PANTHER" id="PTHR43620:SF7">
    <property type="entry name" value="GLYCEROPHOSPHODIESTER PHOSPHODIESTERASE GDPD5-RELATED"/>
    <property type="match status" value="1"/>
</dbReference>
<dbReference type="Proteomes" id="UP001499978">
    <property type="component" value="Unassembled WGS sequence"/>
</dbReference>
<comment type="catalytic activity">
    <reaction evidence="6">
        <text>a sn-glycero-3-phosphodiester + H2O = an alcohol + sn-glycerol 3-phosphate + H(+)</text>
        <dbReference type="Rhea" id="RHEA:12969"/>
        <dbReference type="ChEBI" id="CHEBI:15377"/>
        <dbReference type="ChEBI" id="CHEBI:15378"/>
        <dbReference type="ChEBI" id="CHEBI:30879"/>
        <dbReference type="ChEBI" id="CHEBI:57597"/>
        <dbReference type="ChEBI" id="CHEBI:83408"/>
        <dbReference type="EC" id="3.1.4.46"/>
    </reaction>
</comment>
<comment type="caution">
    <text evidence="9">The sequence shown here is derived from an EMBL/GenBank/DDBJ whole genome shotgun (WGS) entry which is preliminary data.</text>
</comment>
<dbReference type="EC" id="3.1.4.46" evidence="2"/>
<sequence>MGMGAAVTATTPAGASAARQTAATAASPEAVAARGPLVIGHRGASGYRTEHTLASYELAARMGADFIEPDLVITADRVLVARHEPEISGTTDVATRPEFDSRRKTVSLDGATVTGWFVEDFALAELKTLRAVERLPEVRQRNTLYDGRFTVPTFAEILHLRARLSRELGRQIGVYPETKHPTYFKRLGLSLEERLVDDLRANGLDRRQAPVFVQSFEAANLRRLRHDLGLRARTVFLTAASGGPFADPSDAAGRRRPPRRTAGPPVHVPGREPVPARRPAGRRRPVRLRQGHRRAAHVPARRS</sequence>
<feature type="compositionally biased region" description="Basic residues" evidence="7">
    <location>
        <begin position="279"/>
        <end position="303"/>
    </location>
</feature>
<feature type="domain" description="GP-PDE" evidence="8">
    <location>
        <begin position="36"/>
        <end position="303"/>
    </location>
</feature>
<keyword evidence="10" id="KW-1185">Reference proteome</keyword>
<evidence type="ECO:0000256" key="6">
    <source>
        <dbReference type="ARBA" id="ARBA00047512"/>
    </source>
</evidence>
<reference evidence="9 10" key="1">
    <citation type="journal article" date="2019" name="Int. J. Syst. Evol. Microbiol.">
        <title>The Global Catalogue of Microorganisms (GCM) 10K type strain sequencing project: providing services to taxonomists for standard genome sequencing and annotation.</title>
        <authorList>
            <consortium name="The Broad Institute Genomics Platform"/>
            <consortium name="The Broad Institute Genome Sequencing Center for Infectious Disease"/>
            <person name="Wu L."/>
            <person name="Ma J."/>
        </authorList>
    </citation>
    <scope>NUCLEOTIDE SEQUENCE [LARGE SCALE GENOMIC DNA]</scope>
    <source>
        <strain evidence="9 10">JCM 3367</strain>
    </source>
</reference>
<dbReference type="PANTHER" id="PTHR43620">
    <property type="entry name" value="GLYCEROPHOSPHORYL DIESTER PHOSPHODIESTERASE"/>
    <property type="match status" value="1"/>
</dbReference>
<evidence type="ECO:0000313" key="9">
    <source>
        <dbReference type="EMBL" id="GAA2515386.1"/>
    </source>
</evidence>